<protein>
    <submittedName>
        <fullName evidence="2">Uncharacterized protein</fullName>
    </submittedName>
</protein>
<reference evidence="2" key="1">
    <citation type="submission" date="2023-03" db="EMBL/GenBank/DDBJ databases">
        <title>Massive genome expansion in bonnet fungi (Mycena s.s.) driven by repeated elements and novel gene families across ecological guilds.</title>
        <authorList>
            <consortium name="Lawrence Berkeley National Laboratory"/>
            <person name="Harder C.B."/>
            <person name="Miyauchi S."/>
            <person name="Viragh M."/>
            <person name="Kuo A."/>
            <person name="Thoen E."/>
            <person name="Andreopoulos B."/>
            <person name="Lu D."/>
            <person name="Skrede I."/>
            <person name="Drula E."/>
            <person name="Henrissat B."/>
            <person name="Morin E."/>
            <person name="Kohler A."/>
            <person name="Barry K."/>
            <person name="LaButti K."/>
            <person name="Morin E."/>
            <person name="Salamov A."/>
            <person name="Lipzen A."/>
            <person name="Mereny Z."/>
            <person name="Hegedus B."/>
            <person name="Baldrian P."/>
            <person name="Stursova M."/>
            <person name="Weitz H."/>
            <person name="Taylor A."/>
            <person name="Grigoriev I.V."/>
            <person name="Nagy L.G."/>
            <person name="Martin F."/>
            <person name="Kauserud H."/>
        </authorList>
    </citation>
    <scope>NUCLEOTIDE SEQUENCE</scope>
    <source>
        <strain evidence="2">CBHHK173m</strain>
    </source>
</reference>
<feature type="region of interest" description="Disordered" evidence="1">
    <location>
        <begin position="63"/>
        <end position="104"/>
    </location>
</feature>
<dbReference type="Proteomes" id="UP001222325">
    <property type="component" value="Unassembled WGS sequence"/>
</dbReference>
<proteinExistence type="predicted"/>
<keyword evidence="3" id="KW-1185">Reference proteome</keyword>
<evidence type="ECO:0000313" key="3">
    <source>
        <dbReference type="Proteomes" id="UP001222325"/>
    </source>
</evidence>
<gene>
    <name evidence="2" type="ORF">B0H15DRAFT_1004874</name>
</gene>
<organism evidence="2 3">
    <name type="scientific">Mycena belliarum</name>
    <dbReference type="NCBI Taxonomy" id="1033014"/>
    <lineage>
        <taxon>Eukaryota</taxon>
        <taxon>Fungi</taxon>
        <taxon>Dikarya</taxon>
        <taxon>Basidiomycota</taxon>
        <taxon>Agaricomycotina</taxon>
        <taxon>Agaricomycetes</taxon>
        <taxon>Agaricomycetidae</taxon>
        <taxon>Agaricales</taxon>
        <taxon>Marasmiineae</taxon>
        <taxon>Mycenaceae</taxon>
        <taxon>Mycena</taxon>
    </lineage>
</organism>
<name>A0AAD6XTH8_9AGAR</name>
<feature type="compositionally biased region" description="Polar residues" evidence="1">
    <location>
        <begin position="1"/>
        <end position="10"/>
    </location>
</feature>
<feature type="region of interest" description="Disordered" evidence="1">
    <location>
        <begin position="1"/>
        <end position="36"/>
    </location>
</feature>
<feature type="compositionally biased region" description="Low complexity" evidence="1">
    <location>
        <begin position="163"/>
        <end position="176"/>
    </location>
</feature>
<feature type="region of interest" description="Disordered" evidence="1">
    <location>
        <begin position="161"/>
        <end position="180"/>
    </location>
</feature>
<dbReference type="AlphaFoldDB" id="A0AAD6XTH8"/>
<accession>A0AAD6XTH8</accession>
<comment type="caution">
    <text evidence="2">The sequence shown here is derived from an EMBL/GenBank/DDBJ whole genome shotgun (WGS) entry which is preliminary data.</text>
</comment>
<sequence>MSDLFSSNIQRSKDTKWRPASLKRSLARQAPTPTPTISIDLEEANLRKYALKRSSVEKAFHWLPTSSPVDNPESGDEYDAPGTNREPALVLPSEDTPRRSALKRPAEAAQLALTRTSIYTLSALELPQECETRTTFRVSVDERRESLLSINSTASIDSRYSCASTASSTDSDSDSAPRPRRRAIPRFCASLVAGTYTLLKDALTVTTPMPDAKSQRTIAPIPMIHDGHKRRGRLPPAFSALATGEQRVRFVCPSRVPAEVCSDPL</sequence>
<evidence type="ECO:0000256" key="1">
    <source>
        <dbReference type="SAM" id="MobiDB-lite"/>
    </source>
</evidence>
<evidence type="ECO:0000313" key="2">
    <source>
        <dbReference type="EMBL" id="KAJ7098541.1"/>
    </source>
</evidence>
<dbReference type="EMBL" id="JARJCN010000008">
    <property type="protein sequence ID" value="KAJ7098541.1"/>
    <property type="molecule type" value="Genomic_DNA"/>
</dbReference>